<name>A0A915K8H7_ROMCU</name>
<organism evidence="1 2">
    <name type="scientific">Romanomermis culicivorax</name>
    <name type="common">Nematode worm</name>
    <dbReference type="NCBI Taxonomy" id="13658"/>
    <lineage>
        <taxon>Eukaryota</taxon>
        <taxon>Metazoa</taxon>
        <taxon>Ecdysozoa</taxon>
        <taxon>Nematoda</taxon>
        <taxon>Enoplea</taxon>
        <taxon>Dorylaimia</taxon>
        <taxon>Mermithida</taxon>
        <taxon>Mermithoidea</taxon>
        <taxon>Mermithidae</taxon>
        <taxon>Romanomermis</taxon>
    </lineage>
</organism>
<keyword evidence="1" id="KW-1185">Reference proteome</keyword>
<evidence type="ECO:0000313" key="1">
    <source>
        <dbReference type="Proteomes" id="UP000887565"/>
    </source>
</evidence>
<reference evidence="2" key="1">
    <citation type="submission" date="2022-11" db="UniProtKB">
        <authorList>
            <consortium name="WormBaseParasite"/>
        </authorList>
    </citation>
    <scope>IDENTIFICATION</scope>
</reference>
<dbReference type="AlphaFoldDB" id="A0A915K8H7"/>
<proteinExistence type="predicted"/>
<sequence>MVALAIEHQMPTTILQGNTYAYRAYLERKLNYSRNAKSIQVTATGYTFENDDVLDIKKNKGALQTVQMFKNSIMTPHAVRKIVSQKFLLTQIDLRASLTNLGGHAGVHAQLRNS</sequence>
<dbReference type="WBParaSite" id="nRc.2.0.1.t34489-RA">
    <property type="protein sequence ID" value="nRc.2.0.1.t34489-RA"/>
    <property type="gene ID" value="nRc.2.0.1.g34489"/>
</dbReference>
<protein>
    <submittedName>
        <fullName evidence="2">Uncharacterized protein</fullName>
    </submittedName>
</protein>
<evidence type="ECO:0000313" key="2">
    <source>
        <dbReference type="WBParaSite" id="nRc.2.0.1.t34489-RA"/>
    </source>
</evidence>
<dbReference type="Proteomes" id="UP000887565">
    <property type="component" value="Unplaced"/>
</dbReference>
<accession>A0A915K8H7</accession>